<comment type="subcellular location">
    <subcellularLocation>
        <location evidence="1">Nucleus</location>
    </subcellularLocation>
</comment>
<dbReference type="InterPro" id="IPR007015">
    <property type="entry name" value="DNA_pol_V/MYBBP1A"/>
</dbReference>
<dbReference type="PANTHER" id="PTHR13213">
    <property type="entry name" value="MYB-BINDING PROTEIN 1A FAMILY MEMBER"/>
    <property type="match status" value="1"/>
</dbReference>
<protein>
    <submittedName>
        <fullName evidence="5">Uu.00g042340.m01.CDS01</fullName>
    </submittedName>
</protein>
<feature type="region of interest" description="Disordered" evidence="4">
    <location>
        <begin position="1"/>
        <end position="55"/>
    </location>
</feature>
<dbReference type="Proteomes" id="UP001295740">
    <property type="component" value="Unassembled WGS sequence"/>
</dbReference>
<dbReference type="GO" id="GO:0000182">
    <property type="term" value="F:rDNA binding"/>
    <property type="evidence" value="ECO:0007669"/>
    <property type="project" value="TreeGrafter"/>
</dbReference>
<feature type="compositionally biased region" description="Acidic residues" evidence="4">
    <location>
        <begin position="715"/>
        <end position="742"/>
    </location>
</feature>
<dbReference type="PANTHER" id="PTHR13213:SF2">
    <property type="entry name" value="MYB-BINDING PROTEIN 1A"/>
    <property type="match status" value="1"/>
</dbReference>
<dbReference type="EMBL" id="CAUWAG010000003">
    <property type="protein sequence ID" value="CAJ2501381.1"/>
    <property type="molecule type" value="Genomic_DNA"/>
</dbReference>
<proteinExistence type="inferred from homology"/>
<reference evidence="5" key="1">
    <citation type="submission" date="2023-10" db="EMBL/GenBank/DDBJ databases">
        <authorList>
            <person name="Hackl T."/>
        </authorList>
    </citation>
    <scope>NUCLEOTIDE SEQUENCE</scope>
</reference>
<comment type="similarity">
    <text evidence="2">Belongs to the MYBBP1A family.</text>
</comment>
<organism evidence="5 6">
    <name type="scientific">Anthostomella pinea</name>
    <dbReference type="NCBI Taxonomy" id="933095"/>
    <lineage>
        <taxon>Eukaryota</taxon>
        <taxon>Fungi</taxon>
        <taxon>Dikarya</taxon>
        <taxon>Ascomycota</taxon>
        <taxon>Pezizomycotina</taxon>
        <taxon>Sordariomycetes</taxon>
        <taxon>Xylariomycetidae</taxon>
        <taxon>Xylariales</taxon>
        <taxon>Xylariaceae</taxon>
        <taxon>Anthostomella</taxon>
    </lineage>
</organism>
<dbReference type="GO" id="GO:0006355">
    <property type="term" value="P:regulation of DNA-templated transcription"/>
    <property type="evidence" value="ECO:0007669"/>
    <property type="project" value="InterPro"/>
</dbReference>
<sequence>MGGKRKRGATKPASNGAQPNQKRRKTENPTTNGGDATPLDLEKTPFAEESNTENRKREARIYDLLGSADGDERIAAADALITALLAGSETVLERHLDKRLFRGLASSRNASRLGFSMVLTEILRQLFGSNNLNESKFPALTFDKVLGILIENTSAGGNLPGQEERDFYFGRLFGLQCFVGSEILFGDETRWPKVLDLLLQMANKKVWMRSHCGWVILESVPQMGQAGAEETLEKLADIGLGKTAEGVGIWLRARSCYTGMKAPTTPWEDPLSPGVLPEIARVLKENVAQDTGEDQASAKMKQKQSNWTAQVHFVWDIILETFLAQKKQAKDQFKLFWTAVIDDGLFSKTASDGQKFRGFMIFQKFLHGLAPNEKLVRELFARNFMKCLMNQAAIEDRYLHRAALKSLQSMEKVVEAFPELLIPVIKELIGKSGTYDFDQRTNTKTIENLLQWATPTNSKKVLKLLRGPVTAMDEASGDVEKFRQAYADYVFKLATQAKESPNDTDNADSKSALEVGVKELAACAYSIQRESTPELSDKTREVFRRRLASAFAKVTKQRENTEYLCSAVISVEPSAVSMSGELVDEQIAALKAMKKLLKPRKKSEASQAEASLSIALLYATTLLQLYDGAPDAISILQDLRGCSEKMKSKEDGLSELLVEILLALVSRQSPMMRQISEQVFEAFTPQVSSEALVLLTEPLVAEENSKGFQALFENLDEEDVEMDDDEGSASSGEEDDDEDEISEIGSDVEFVTLNEADGETEGDDDDNDDEDEDEDKNEQYEAEAQELANLEDALGKVLGSHRLDKDEDAESSDDDSDMSDSDMMELDSKLVEVFKQRAKSTNQKKDKKDAKESIVVFKHRVLDLLSIYVKKEASNPLAFNILLPLLELVRTTTVKALASKAITIIGDFSKASKKARSKDMKIDTEEQLRLLKETHQEASKGPSHAFAKAASTASLLVASSLYVADHANANSINDVYAQTFSDCQKGVIKMQGVFFTDWLNWGMGYANNVQAS</sequence>
<evidence type="ECO:0000256" key="4">
    <source>
        <dbReference type="SAM" id="MobiDB-lite"/>
    </source>
</evidence>
<name>A0AAI8VAK6_9PEZI</name>
<evidence type="ECO:0000313" key="5">
    <source>
        <dbReference type="EMBL" id="CAJ2501381.1"/>
    </source>
</evidence>
<evidence type="ECO:0000313" key="6">
    <source>
        <dbReference type="Proteomes" id="UP001295740"/>
    </source>
</evidence>
<dbReference type="AlphaFoldDB" id="A0AAI8VAK6"/>
<feature type="region of interest" description="Disordered" evidence="4">
    <location>
        <begin position="715"/>
        <end position="779"/>
    </location>
</feature>
<feature type="compositionally biased region" description="Acidic residues" evidence="4">
    <location>
        <begin position="756"/>
        <end position="779"/>
    </location>
</feature>
<keyword evidence="6" id="KW-1185">Reference proteome</keyword>
<feature type="compositionally biased region" description="Basic and acidic residues" evidence="4">
    <location>
        <begin position="40"/>
        <end position="55"/>
    </location>
</feature>
<dbReference type="InterPro" id="IPR016024">
    <property type="entry name" value="ARM-type_fold"/>
</dbReference>
<dbReference type="SUPFAM" id="SSF48371">
    <property type="entry name" value="ARM repeat"/>
    <property type="match status" value="1"/>
</dbReference>
<feature type="compositionally biased region" description="Acidic residues" evidence="4">
    <location>
        <begin position="806"/>
        <end position="822"/>
    </location>
</feature>
<dbReference type="GO" id="GO:0005730">
    <property type="term" value="C:nucleolus"/>
    <property type="evidence" value="ECO:0007669"/>
    <property type="project" value="InterPro"/>
</dbReference>
<evidence type="ECO:0000256" key="3">
    <source>
        <dbReference type="ARBA" id="ARBA00023242"/>
    </source>
</evidence>
<evidence type="ECO:0000256" key="1">
    <source>
        <dbReference type="ARBA" id="ARBA00004123"/>
    </source>
</evidence>
<feature type="region of interest" description="Disordered" evidence="4">
    <location>
        <begin position="800"/>
        <end position="822"/>
    </location>
</feature>
<evidence type="ECO:0000256" key="2">
    <source>
        <dbReference type="ARBA" id="ARBA00006809"/>
    </source>
</evidence>
<comment type="caution">
    <text evidence="5">The sequence shown here is derived from an EMBL/GenBank/DDBJ whole genome shotgun (WGS) entry which is preliminary data.</text>
</comment>
<keyword evidence="3" id="KW-0539">Nucleus</keyword>
<dbReference type="Pfam" id="PF04931">
    <property type="entry name" value="DNA_pol_phi"/>
    <property type="match status" value="1"/>
</dbReference>
<gene>
    <name evidence="5" type="ORF">KHLLAP_LOCUS1849</name>
</gene>
<accession>A0AAI8VAK6</accession>